<evidence type="ECO:0000313" key="5">
    <source>
        <dbReference type="Proteomes" id="UP000461443"/>
    </source>
</evidence>
<evidence type="ECO:0000256" key="1">
    <source>
        <dbReference type="ARBA" id="ARBA00022679"/>
    </source>
</evidence>
<keyword evidence="5" id="KW-1185">Reference proteome</keyword>
<proteinExistence type="predicted"/>
<evidence type="ECO:0000256" key="2">
    <source>
        <dbReference type="ARBA" id="ARBA00022695"/>
    </source>
</evidence>
<evidence type="ECO:0000313" key="4">
    <source>
        <dbReference type="EMBL" id="NDL63395.1"/>
    </source>
</evidence>
<dbReference type="InterPro" id="IPR004528">
    <property type="entry name" value="KdsB"/>
</dbReference>
<dbReference type="EC" id="2.7.7.38" evidence="4"/>
<dbReference type="GO" id="GO:0005829">
    <property type="term" value="C:cytosol"/>
    <property type="evidence" value="ECO:0007669"/>
    <property type="project" value="TreeGrafter"/>
</dbReference>
<comment type="caution">
    <text evidence="4">The sequence shown here is derived from an EMBL/GenBank/DDBJ whole genome shotgun (WGS) entry which is preliminary data.</text>
</comment>
<dbReference type="InterPro" id="IPR029044">
    <property type="entry name" value="Nucleotide-diphossugar_trans"/>
</dbReference>
<organism evidence="4 5">
    <name type="scientific">Acerihabitans arboris</name>
    <dbReference type="NCBI Taxonomy" id="2691583"/>
    <lineage>
        <taxon>Bacteria</taxon>
        <taxon>Pseudomonadati</taxon>
        <taxon>Pseudomonadota</taxon>
        <taxon>Gammaproteobacteria</taxon>
        <taxon>Enterobacterales</taxon>
        <taxon>Pectobacteriaceae</taxon>
        <taxon>Acerihabitans</taxon>
    </lineage>
</organism>
<keyword evidence="3" id="KW-0448">Lipopolysaccharide biosynthesis</keyword>
<dbReference type="NCBIfam" id="TIGR00466">
    <property type="entry name" value="kdsB"/>
    <property type="match status" value="1"/>
</dbReference>
<dbReference type="EMBL" id="WUBS01000007">
    <property type="protein sequence ID" value="NDL63395.1"/>
    <property type="molecule type" value="Genomic_DNA"/>
</dbReference>
<dbReference type="SUPFAM" id="SSF53448">
    <property type="entry name" value="Nucleotide-diphospho-sugar transferases"/>
    <property type="match status" value="1"/>
</dbReference>
<dbReference type="CDD" id="cd02517">
    <property type="entry name" value="CMP-KDO-Synthetase"/>
    <property type="match status" value="1"/>
</dbReference>
<dbReference type="PANTHER" id="PTHR42866">
    <property type="entry name" value="3-DEOXY-MANNO-OCTULOSONATE CYTIDYLYLTRANSFERASE"/>
    <property type="match status" value="1"/>
</dbReference>
<dbReference type="GO" id="GO:0009103">
    <property type="term" value="P:lipopolysaccharide biosynthetic process"/>
    <property type="evidence" value="ECO:0007669"/>
    <property type="project" value="UniProtKB-KW"/>
</dbReference>
<dbReference type="GO" id="GO:0008690">
    <property type="term" value="F:3-deoxy-manno-octulosonate cytidylyltransferase activity"/>
    <property type="evidence" value="ECO:0007669"/>
    <property type="project" value="UniProtKB-EC"/>
</dbReference>
<evidence type="ECO:0000256" key="3">
    <source>
        <dbReference type="ARBA" id="ARBA00022985"/>
    </source>
</evidence>
<dbReference type="NCBIfam" id="NF003952">
    <property type="entry name" value="PRK05450.1-5"/>
    <property type="match status" value="1"/>
</dbReference>
<dbReference type="NCBIfam" id="NF003948">
    <property type="entry name" value="PRK05450.1-1"/>
    <property type="match status" value="1"/>
</dbReference>
<dbReference type="AlphaFoldDB" id="A0A845SQH0"/>
<name>A0A845SQH0_9GAMM</name>
<dbReference type="RefSeq" id="WP_162366112.1">
    <property type="nucleotide sequence ID" value="NZ_WUBS01000007.1"/>
</dbReference>
<gene>
    <name evidence="4" type="ORF">GRH90_11640</name>
</gene>
<sequence>MDVITIIPSRLASSRLPNKALADIHGVPMIVHVWRRGMEANLGPVIVACGDEQIADAVRGAGGEAVITDPRLISGSDRVFAALKSIDPGGKYEVIVNLQGDMPTADPAMLTALVAPLCDPDTEIATLASLIATPAERLSDSVVKAAISLQAGGKTGRAVYFSRNTIPWGCGGHYHHIGLYAYKRDALIKFAQLPPGPLEQREKLEQLRALENGMRIDISIVDVNPLGVDTQDDLDTARRLLA</sequence>
<keyword evidence="1 4" id="KW-0808">Transferase</keyword>
<dbReference type="Pfam" id="PF02348">
    <property type="entry name" value="CTP_transf_3"/>
    <property type="match status" value="1"/>
</dbReference>
<protein>
    <submittedName>
        <fullName evidence="4">3-deoxy-manno-octulosonate cytidylyltransferase</fullName>
        <ecNumber evidence="4">2.7.7.38</ecNumber>
    </submittedName>
</protein>
<dbReference type="PANTHER" id="PTHR42866:SF2">
    <property type="entry name" value="3-DEOXY-MANNO-OCTULOSONATE CYTIDYLYLTRANSFERASE, MITOCHONDRIAL"/>
    <property type="match status" value="1"/>
</dbReference>
<accession>A0A845SQH0</accession>
<dbReference type="Proteomes" id="UP000461443">
    <property type="component" value="Unassembled WGS sequence"/>
</dbReference>
<keyword evidence="2 4" id="KW-0548">Nucleotidyltransferase</keyword>
<reference evidence="4 5" key="2">
    <citation type="submission" date="2020-02" db="EMBL/GenBank/DDBJ databases">
        <title>The new genus of Enterobacteriales.</title>
        <authorList>
            <person name="Kim I.S."/>
        </authorList>
    </citation>
    <scope>NUCLEOTIDE SEQUENCE [LARGE SCALE GENOMIC DNA]</scope>
    <source>
        <strain evidence="4 5">SAP-6</strain>
    </source>
</reference>
<dbReference type="Gene3D" id="3.90.550.10">
    <property type="entry name" value="Spore Coat Polysaccharide Biosynthesis Protein SpsA, Chain A"/>
    <property type="match status" value="1"/>
</dbReference>
<dbReference type="InterPro" id="IPR003329">
    <property type="entry name" value="Cytidylyl_trans"/>
</dbReference>
<reference evidence="4 5" key="1">
    <citation type="submission" date="2019-12" db="EMBL/GenBank/DDBJ databases">
        <authorList>
            <person name="Lee S.D."/>
        </authorList>
    </citation>
    <scope>NUCLEOTIDE SEQUENCE [LARGE SCALE GENOMIC DNA]</scope>
    <source>
        <strain evidence="4 5">SAP-6</strain>
    </source>
</reference>